<evidence type="ECO:0000313" key="2">
    <source>
        <dbReference type="Proteomes" id="UP000789901"/>
    </source>
</evidence>
<feature type="non-terminal residue" evidence="1">
    <location>
        <position position="40"/>
    </location>
</feature>
<reference evidence="1 2" key="1">
    <citation type="submission" date="2021-06" db="EMBL/GenBank/DDBJ databases">
        <authorList>
            <person name="Kallberg Y."/>
            <person name="Tangrot J."/>
            <person name="Rosling A."/>
        </authorList>
    </citation>
    <scope>NUCLEOTIDE SEQUENCE [LARGE SCALE GENOMIC DNA]</scope>
    <source>
        <strain evidence="1 2">120-4 pot B 10/14</strain>
    </source>
</reference>
<gene>
    <name evidence="1" type="ORF">GMARGA_LOCUS21718</name>
</gene>
<name>A0ABN7VR58_GIGMA</name>
<evidence type="ECO:0000313" key="1">
    <source>
        <dbReference type="EMBL" id="CAG8794093.1"/>
    </source>
</evidence>
<accession>A0ABN7VR58</accession>
<proteinExistence type="predicted"/>
<dbReference type="Proteomes" id="UP000789901">
    <property type="component" value="Unassembled WGS sequence"/>
</dbReference>
<keyword evidence="2" id="KW-1185">Reference proteome</keyword>
<comment type="caution">
    <text evidence="1">The sequence shown here is derived from an EMBL/GenBank/DDBJ whole genome shotgun (WGS) entry which is preliminary data.</text>
</comment>
<organism evidence="1 2">
    <name type="scientific">Gigaspora margarita</name>
    <dbReference type="NCBI Taxonomy" id="4874"/>
    <lineage>
        <taxon>Eukaryota</taxon>
        <taxon>Fungi</taxon>
        <taxon>Fungi incertae sedis</taxon>
        <taxon>Mucoromycota</taxon>
        <taxon>Glomeromycotina</taxon>
        <taxon>Glomeromycetes</taxon>
        <taxon>Diversisporales</taxon>
        <taxon>Gigasporaceae</taxon>
        <taxon>Gigaspora</taxon>
    </lineage>
</organism>
<sequence>MAGLYQSNIWSYTKEEKLVLWKQVPEKESSGLDLDEPIFL</sequence>
<dbReference type="EMBL" id="CAJVQB010020302">
    <property type="protein sequence ID" value="CAG8794093.1"/>
    <property type="molecule type" value="Genomic_DNA"/>
</dbReference>
<protein>
    <submittedName>
        <fullName evidence="1">41045_t:CDS:1</fullName>
    </submittedName>
</protein>